<dbReference type="GO" id="GO:0003682">
    <property type="term" value="F:chromatin binding"/>
    <property type="evidence" value="ECO:0007669"/>
    <property type="project" value="InterPro"/>
</dbReference>
<dbReference type="EnsemblPlants" id="Ma01_t12440.1">
    <property type="protein sequence ID" value="Ma01_p12440.1"/>
    <property type="gene ID" value="Ma01_g12440"/>
</dbReference>
<reference evidence="3" key="2">
    <citation type="submission" date="2021-05" db="UniProtKB">
        <authorList>
            <consortium name="EnsemblPlants"/>
        </authorList>
    </citation>
    <scope>IDENTIFICATION</scope>
    <source>
        <strain evidence="3">subsp. malaccensis</strain>
    </source>
</reference>
<name>A0A804HTA3_MUSAM</name>
<proteinExistence type="predicted"/>
<evidence type="ECO:0000313" key="4">
    <source>
        <dbReference type="Proteomes" id="UP000012960"/>
    </source>
</evidence>
<dbReference type="PANTHER" id="PTHR36384">
    <property type="entry name" value="SAWADEE PROTEIN"/>
    <property type="match status" value="1"/>
</dbReference>
<reference evidence="2" key="1">
    <citation type="submission" date="2021-03" db="EMBL/GenBank/DDBJ databases">
        <authorList>
            <consortium name="Genoscope - CEA"/>
            <person name="William W."/>
        </authorList>
    </citation>
    <scope>NUCLEOTIDE SEQUENCE</scope>
    <source>
        <strain evidence="2">Doubled-haploid Pahang</strain>
    </source>
</reference>
<accession>A0A804HTA3</accession>
<dbReference type="AlphaFoldDB" id="A0A804HTA3"/>
<feature type="domain" description="SAWADEE" evidence="1">
    <location>
        <begin position="14"/>
        <end position="158"/>
    </location>
</feature>
<dbReference type="InParanoid" id="A0A804HTA3"/>
<dbReference type="OrthoDB" id="1866990at2759"/>
<dbReference type="OMA" id="PCPSYMP"/>
<dbReference type="Pfam" id="PF16719">
    <property type="entry name" value="SAWADEE"/>
    <property type="match status" value="1"/>
</dbReference>
<gene>
    <name evidence="2" type="ORF">GSMUA_296230.1</name>
</gene>
<evidence type="ECO:0000313" key="3">
    <source>
        <dbReference type="EnsemblPlants" id="Ma01_p12440.1"/>
    </source>
</evidence>
<dbReference type="Proteomes" id="UP000012960">
    <property type="component" value="Unplaced"/>
</dbReference>
<evidence type="ECO:0000259" key="1">
    <source>
        <dbReference type="Pfam" id="PF16719"/>
    </source>
</evidence>
<sequence length="363" mass="42025">MARKRPSEAAPAPPNLDFRAPGDDAWYEVRLAVEEDVEGEAALHVMYCNFSGAFDELYPADRFASLRELEEFAGRFRPTSVQLQDEECRMVVEGTEFCASHTFGDRDVRFYDAVVESVRRSKHRSVNGEAICNCTFEVLWKHGPLAGESTPINVQDICIMEQKWPQNPTLDHFLDIARNRFDGNDKTSKQAIDPERSPLKPMFGEKNYYAFWIDNLEKDLSPMTMNDFIYEQTSLSSQVELSYSVLPVMSCSGMVLLRTEKDAKKLLDFLLDPAHIVVSSRGRPWFVRDDWCRKFEGAMPRYEVKRSNRVQQASSKLKLAYRGTKEYERAKELQGLRCEFHNHLECIYRRLESEERILLTGRE</sequence>
<dbReference type="KEGG" id="mus:103995526"/>
<evidence type="ECO:0000313" key="2">
    <source>
        <dbReference type="EMBL" id="CAG1859328.1"/>
    </source>
</evidence>
<protein>
    <submittedName>
        <fullName evidence="2">(wild Malaysian banana) hypothetical protein</fullName>
    </submittedName>
</protein>
<dbReference type="EMBL" id="HG996466">
    <property type="protein sequence ID" value="CAG1859328.1"/>
    <property type="molecule type" value="Genomic_DNA"/>
</dbReference>
<dbReference type="InterPro" id="IPR032001">
    <property type="entry name" value="SAWADEE_dom"/>
</dbReference>
<keyword evidence="4" id="KW-1185">Reference proteome</keyword>
<organism evidence="3 4">
    <name type="scientific">Musa acuminata subsp. malaccensis</name>
    <name type="common">Wild banana</name>
    <name type="synonym">Musa malaccensis</name>
    <dbReference type="NCBI Taxonomy" id="214687"/>
    <lineage>
        <taxon>Eukaryota</taxon>
        <taxon>Viridiplantae</taxon>
        <taxon>Streptophyta</taxon>
        <taxon>Embryophyta</taxon>
        <taxon>Tracheophyta</taxon>
        <taxon>Spermatophyta</taxon>
        <taxon>Magnoliopsida</taxon>
        <taxon>Liliopsida</taxon>
        <taxon>Zingiberales</taxon>
        <taxon>Musaceae</taxon>
        <taxon>Musa</taxon>
    </lineage>
</organism>
<dbReference type="PANTHER" id="PTHR36384:SF1">
    <property type="entry name" value="SAWADEE PROTEIN"/>
    <property type="match status" value="1"/>
</dbReference>
<dbReference type="Gramene" id="Ma01_t12440.1">
    <property type="protein sequence ID" value="Ma01_p12440.1"/>
    <property type="gene ID" value="Ma01_g12440"/>
</dbReference>